<dbReference type="EMBL" id="LAZR01043892">
    <property type="protein sequence ID" value="KKL06004.1"/>
    <property type="molecule type" value="Genomic_DNA"/>
</dbReference>
<gene>
    <name evidence="1" type="ORF">LCGC14_2600350</name>
</gene>
<dbReference type="AlphaFoldDB" id="A0A0F9A8W1"/>
<name>A0A0F9A8W1_9ZZZZ</name>
<evidence type="ECO:0008006" key="2">
    <source>
        <dbReference type="Google" id="ProtNLM"/>
    </source>
</evidence>
<organism evidence="1">
    <name type="scientific">marine sediment metagenome</name>
    <dbReference type="NCBI Taxonomy" id="412755"/>
    <lineage>
        <taxon>unclassified sequences</taxon>
        <taxon>metagenomes</taxon>
        <taxon>ecological metagenomes</taxon>
    </lineage>
</organism>
<protein>
    <recommendedName>
        <fullName evidence="2">Right handed beta helix domain-containing protein</fullName>
    </recommendedName>
</protein>
<comment type="caution">
    <text evidence="1">The sequence shown here is derived from an EMBL/GenBank/DDBJ whole genome shotgun (WGS) entry which is preliminary data.</text>
</comment>
<proteinExistence type="predicted"/>
<accession>A0A0F9A8W1</accession>
<reference evidence="1" key="1">
    <citation type="journal article" date="2015" name="Nature">
        <title>Complex archaea that bridge the gap between prokaryotes and eukaryotes.</title>
        <authorList>
            <person name="Spang A."/>
            <person name="Saw J.H."/>
            <person name="Jorgensen S.L."/>
            <person name="Zaremba-Niedzwiedzka K."/>
            <person name="Martijn J."/>
            <person name="Lind A.E."/>
            <person name="van Eijk R."/>
            <person name="Schleper C."/>
            <person name="Guy L."/>
            <person name="Ettema T.J."/>
        </authorList>
    </citation>
    <scope>NUCLEOTIDE SEQUENCE</scope>
</reference>
<feature type="non-terminal residue" evidence="1">
    <location>
        <position position="1"/>
    </location>
</feature>
<evidence type="ECO:0000313" key="1">
    <source>
        <dbReference type="EMBL" id="KKL06004.1"/>
    </source>
</evidence>
<sequence length="236" mass="24680">LIGIGAANRQAKRTRISHAATAPTAGFTLFTVSADGCAFSNFGMFSGPNHAATRLDFVVSGNRNSFNTVAFEGMGHQSPADQAGSVVLSLVGARENLFDYCTVGVETIQRDTANNNLVFTSGCRRNEFRDTLFTMWATDTAQVFVTASAAAAFAGSSERFDRCQFLALGPTNPTGATPAVVFVTGAGNNGTIYVTDCVMNAAKWHAASDRVQIAGSSAVNDTLGFTGGKFEASTDS</sequence>